<protein>
    <recommendedName>
        <fullName evidence="3">Nucleoside diphosphate kinase-like domain-containing protein</fullName>
    </recommendedName>
</protein>
<proteinExistence type="predicted"/>
<reference evidence="1 2" key="1">
    <citation type="submission" date="2022-05" db="EMBL/GenBank/DDBJ databases">
        <title>Genome Resource of Streptomyces lavenduligriseus GA1-1, a Strain with Broad-Spectrum Antifungal Activity against Phytopathogenic Fungi.</title>
        <authorList>
            <person name="Qi D."/>
        </authorList>
    </citation>
    <scope>NUCLEOTIDE SEQUENCE [LARGE SCALE GENOMIC DNA]</scope>
    <source>
        <strain evidence="1 2">GA1-1</strain>
    </source>
</reference>
<name>A0ABT0P4W0_9ACTN</name>
<feature type="non-terminal residue" evidence="1">
    <location>
        <position position="424"/>
    </location>
</feature>
<comment type="caution">
    <text evidence="1">The sequence shown here is derived from an EMBL/GenBank/DDBJ whole genome shotgun (WGS) entry which is preliminary data.</text>
</comment>
<evidence type="ECO:0000313" key="2">
    <source>
        <dbReference type="Proteomes" id="UP001202052"/>
    </source>
</evidence>
<dbReference type="SUPFAM" id="SSF54919">
    <property type="entry name" value="Nucleoside diphosphate kinase, NDK"/>
    <property type="match status" value="1"/>
</dbReference>
<evidence type="ECO:0000313" key="1">
    <source>
        <dbReference type="EMBL" id="MCL3998750.1"/>
    </source>
</evidence>
<organism evidence="1 2">
    <name type="scientific">Streptomyces lavenduligriseus</name>
    <dbReference type="NCBI Taxonomy" id="67315"/>
    <lineage>
        <taxon>Bacteria</taxon>
        <taxon>Bacillati</taxon>
        <taxon>Actinomycetota</taxon>
        <taxon>Actinomycetes</taxon>
        <taxon>Kitasatosporales</taxon>
        <taxon>Streptomycetaceae</taxon>
        <taxon>Streptomyces</taxon>
    </lineage>
</organism>
<keyword evidence="2" id="KW-1185">Reference proteome</keyword>
<dbReference type="Proteomes" id="UP001202052">
    <property type="component" value="Unassembled WGS sequence"/>
</dbReference>
<dbReference type="InterPro" id="IPR036850">
    <property type="entry name" value="NDK-like_dom_sf"/>
</dbReference>
<evidence type="ECO:0008006" key="3">
    <source>
        <dbReference type="Google" id="ProtNLM"/>
    </source>
</evidence>
<dbReference type="EMBL" id="JAMCCK010000076">
    <property type="protein sequence ID" value="MCL3998750.1"/>
    <property type="molecule type" value="Genomic_DNA"/>
</dbReference>
<sequence length="424" mass="44145">MTALEPVSWADLPMPDLRRLTTSEDKIRHYPHDPLLVEGWASVCRLSGDVGAYRFAEQTGLMWLRPDLVFSGGVERVLHRTEQAGFVPLAARPASLSRQGVRAMWWWQLRRATVERLLLLDAVAALGPGLLVLYGHPHGAVAERLTELKGGNIPAARAAGSLRTVAGSPNRILTMVHTSDDGADVVRELAAFLNWPQREEFLQQAQARRGRPLAGRRAVAEAVAALYASYPLNAHRQGPDEGREARVERLATDVRQPGVASRWAAICDWAKRVPAISAWTEPRVSQGGGELEPPVEGGGRAAVVDGGTGGVQGVGEGVVQVLATDTTVGGDRSGGVGQDRIAGRAVLSTKDTVDGRGVVGGIAAAQPLRARAGQAVAGGVQSAGGDAVRAGGPDGGGRGGGDLVEAVVAAHDEGPGAAVGEDGG</sequence>
<dbReference type="Gene3D" id="3.30.70.141">
    <property type="entry name" value="Nucleoside diphosphate kinase-like domain"/>
    <property type="match status" value="1"/>
</dbReference>
<gene>
    <name evidence="1" type="ORF">M4438_35505</name>
</gene>
<accession>A0ABT0P4W0</accession>